<dbReference type="InterPro" id="IPR036388">
    <property type="entry name" value="WH-like_DNA-bd_sf"/>
</dbReference>
<evidence type="ECO:0000256" key="4">
    <source>
        <dbReference type="SAM" id="MobiDB-lite"/>
    </source>
</evidence>
<evidence type="ECO:0000313" key="6">
    <source>
        <dbReference type="EMBL" id="MFB9679697.1"/>
    </source>
</evidence>
<keyword evidence="3" id="KW-0804">Transcription</keyword>
<dbReference type="PROSITE" id="PS51118">
    <property type="entry name" value="HTH_HXLR"/>
    <property type="match status" value="2"/>
</dbReference>
<evidence type="ECO:0000259" key="5">
    <source>
        <dbReference type="PROSITE" id="PS51118"/>
    </source>
</evidence>
<dbReference type="Gene3D" id="1.10.10.10">
    <property type="entry name" value="Winged helix-like DNA-binding domain superfamily/Winged helix DNA-binding domain"/>
    <property type="match status" value="2"/>
</dbReference>
<proteinExistence type="predicted"/>
<name>A0ABV5TL09_9ACTN</name>
<accession>A0ABV5TL09</accession>
<dbReference type="InterPro" id="IPR002577">
    <property type="entry name" value="HTH_HxlR"/>
</dbReference>
<dbReference type="PANTHER" id="PTHR33204">
    <property type="entry name" value="TRANSCRIPTIONAL REGULATOR, MARR FAMILY"/>
    <property type="match status" value="1"/>
</dbReference>
<keyword evidence="1" id="KW-0805">Transcription regulation</keyword>
<protein>
    <submittedName>
        <fullName evidence="6">Winged helix-turn-helix transcriptional regulator</fullName>
    </submittedName>
</protein>
<feature type="domain" description="HTH hxlR-type" evidence="5">
    <location>
        <begin position="101"/>
        <end position="204"/>
    </location>
</feature>
<keyword evidence="2" id="KW-0238">DNA-binding</keyword>
<evidence type="ECO:0000256" key="3">
    <source>
        <dbReference type="ARBA" id="ARBA00023163"/>
    </source>
</evidence>
<feature type="region of interest" description="Disordered" evidence="4">
    <location>
        <begin position="1"/>
        <end position="47"/>
    </location>
</feature>
<organism evidence="6 7">
    <name type="scientific">Streptosporangium vulgare</name>
    <dbReference type="NCBI Taxonomy" id="46190"/>
    <lineage>
        <taxon>Bacteria</taxon>
        <taxon>Bacillati</taxon>
        <taxon>Actinomycetota</taxon>
        <taxon>Actinomycetes</taxon>
        <taxon>Streptosporangiales</taxon>
        <taxon>Streptosporangiaceae</taxon>
        <taxon>Streptosporangium</taxon>
    </lineage>
</organism>
<keyword evidence="7" id="KW-1185">Reference proteome</keyword>
<evidence type="ECO:0000313" key="7">
    <source>
        <dbReference type="Proteomes" id="UP001589610"/>
    </source>
</evidence>
<dbReference type="SUPFAM" id="SSF46785">
    <property type="entry name" value="Winged helix' DNA-binding domain"/>
    <property type="match status" value="2"/>
</dbReference>
<evidence type="ECO:0000256" key="1">
    <source>
        <dbReference type="ARBA" id="ARBA00023015"/>
    </source>
</evidence>
<feature type="domain" description="HTH hxlR-type" evidence="5">
    <location>
        <begin position="268"/>
        <end position="366"/>
    </location>
</feature>
<dbReference type="PANTHER" id="PTHR33204:SF18">
    <property type="entry name" value="TRANSCRIPTIONAL REGULATORY PROTEIN"/>
    <property type="match status" value="1"/>
</dbReference>
<reference evidence="6 7" key="1">
    <citation type="submission" date="2024-09" db="EMBL/GenBank/DDBJ databases">
        <authorList>
            <person name="Sun Q."/>
            <person name="Mori K."/>
        </authorList>
    </citation>
    <scope>NUCLEOTIDE SEQUENCE [LARGE SCALE GENOMIC DNA]</scope>
    <source>
        <strain evidence="6 7">JCM 3028</strain>
    </source>
</reference>
<dbReference type="Pfam" id="PF01638">
    <property type="entry name" value="HxlR"/>
    <property type="match status" value="2"/>
</dbReference>
<evidence type="ECO:0000256" key="2">
    <source>
        <dbReference type="ARBA" id="ARBA00023125"/>
    </source>
</evidence>
<dbReference type="EMBL" id="JBHMBS010000017">
    <property type="protein sequence ID" value="MFB9679697.1"/>
    <property type="molecule type" value="Genomic_DNA"/>
</dbReference>
<dbReference type="Proteomes" id="UP001589610">
    <property type="component" value="Unassembled WGS sequence"/>
</dbReference>
<gene>
    <name evidence="6" type="ORF">ACFFRH_29795</name>
</gene>
<sequence>MTGVARPAKGRTGVAGPSGADASGRVTARADASAGRDAAGTEPAGPAVAGGVVAGPAVTRAKAAVPGPGTSGGKTSAKGTRDRGLQETRVLVHPMDRPTQLPPGHTNAVGLTLGLIGDEWNLLILRYALLGVRRYGEWRQELPISHAVLTRRLAFLTEMGVFERVEYQSRAKRFEYRLTKRGRDLWPMLLSVWAWESRWVPEHQESLPRMVHRRCGREFLPILTCAACARSVRPRDVVGGFGPSGTWERSVPAATTRRRSGSTADGGAGMFPETMALVGNRWSAAILGAAFQGLHRFRDFEQRLGAPPTIIADRLRVFCELGVFEQVPSAERPDWLSYHLTEKGRAFFPVTMTGIDWGQRWFRAAEGPALVYTHRACGRDFQIQLTCDACTAPLRGHEIVVQRPA</sequence>
<feature type="compositionally biased region" description="Low complexity" evidence="4">
    <location>
        <begin position="27"/>
        <end position="47"/>
    </location>
</feature>
<comment type="caution">
    <text evidence="6">The sequence shown here is derived from an EMBL/GenBank/DDBJ whole genome shotgun (WGS) entry which is preliminary data.</text>
</comment>
<feature type="region of interest" description="Disordered" evidence="4">
    <location>
        <begin position="61"/>
        <end position="83"/>
    </location>
</feature>
<dbReference type="InterPro" id="IPR036390">
    <property type="entry name" value="WH_DNA-bd_sf"/>
</dbReference>